<evidence type="ECO:0000313" key="2">
    <source>
        <dbReference type="EMBL" id="OLR93510.1"/>
    </source>
</evidence>
<reference evidence="2 3" key="1">
    <citation type="submission" date="2016-10" db="EMBL/GenBank/DDBJ databases">
        <title>The Draft Genome Sequence of Actinokineospora bangkokensis 44EHWT reveals the biosynthetic pathway of antifungal compounds Thailandins with unusual extender unit butylmalonyl-CoA.</title>
        <authorList>
            <person name="Greule A."/>
            <person name="Intra B."/>
            <person name="Flemming S."/>
            <person name="Rommel M.G."/>
            <person name="Panbangred W."/>
            <person name="Bechthold A."/>
        </authorList>
    </citation>
    <scope>NUCLEOTIDE SEQUENCE [LARGE SCALE GENOMIC DNA]</scope>
    <source>
        <strain evidence="2 3">44EHW</strain>
    </source>
</reference>
<dbReference type="STRING" id="1193682.BJP25_14495"/>
<dbReference type="InterPro" id="IPR011009">
    <property type="entry name" value="Kinase-like_dom_sf"/>
</dbReference>
<name>A0A1Q9LNA7_9PSEU</name>
<sequence length="475" mass="51634">MTAPLEFDVAELGRLVALDSGGQGKVYELPEFEQADVLYKEYSPRLVDDVDVEVLRRFAVFPLELPEADRARLLTITSWPQAVVRRDGVVRGFLMRRAPARCTAALRFGGEVSTVLTSAEFLLNHPDYLRELGLAVTDEFRLRFLADTAEALAFLHGLDIAVGDLSPKNLLFSREERPHAHFIDCDAMSLGGQSVLPPVHTPDWVVPQEEEATREGDLYKFGLMVVRVFATDQQSTDTTAVPRRLRKHVVATLGPAPGRVGAQAWRKRLTAARPRTRRVRRFSLPENGTAATVGVGVVVAALIGLFNIVDNDASSGTGSTPGRVVGADTTTRYTLPTYDPNPPLVPLPTYLPSEVYSLPTLDRRLVPTGPAFTCLLVRVVPAPGVTGGEGLDLVRARLGTLLCEAENTPEDLPAFAAPLLEHAPYDSARITGFWGEGTQAPRATLRLSSSSTCWQTTVRFDAENTPTSVGALVAC</sequence>
<dbReference type="AlphaFoldDB" id="A0A1Q9LNA7"/>
<dbReference type="EMBL" id="MKQR01000009">
    <property type="protein sequence ID" value="OLR93510.1"/>
    <property type="molecule type" value="Genomic_DNA"/>
</dbReference>
<organism evidence="2 3">
    <name type="scientific">Actinokineospora bangkokensis</name>
    <dbReference type="NCBI Taxonomy" id="1193682"/>
    <lineage>
        <taxon>Bacteria</taxon>
        <taxon>Bacillati</taxon>
        <taxon>Actinomycetota</taxon>
        <taxon>Actinomycetes</taxon>
        <taxon>Pseudonocardiales</taxon>
        <taxon>Pseudonocardiaceae</taxon>
        <taxon>Actinokineospora</taxon>
    </lineage>
</organism>
<dbReference type="SUPFAM" id="SSF56112">
    <property type="entry name" value="Protein kinase-like (PK-like)"/>
    <property type="match status" value="1"/>
</dbReference>
<dbReference type="PROSITE" id="PS50011">
    <property type="entry name" value="PROTEIN_KINASE_DOM"/>
    <property type="match status" value="1"/>
</dbReference>
<evidence type="ECO:0000259" key="1">
    <source>
        <dbReference type="PROSITE" id="PS50011"/>
    </source>
</evidence>
<dbReference type="Gene3D" id="1.10.510.10">
    <property type="entry name" value="Transferase(Phosphotransferase) domain 1"/>
    <property type="match status" value="1"/>
</dbReference>
<feature type="domain" description="Protein kinase" evidence="1">
    <location>
        <begin position="12"/>
        <end position="344"/>
    </location>
</feature>
<dbReference type="OrthoDB" id="4061674at2"/>
<dbReference type="Proteomes" id="UP000186040">
    <property type="component" value="Unassembled WGS sequence"/>
</dbReference>
<proteinExistence type="predicted"/>
<dbReference type="GO" id="GO:0004672">
    <property type="term" value="F:protein kinase activity"/>
    <property type="evidence" value="ECO:0007669"/>
    <property type="project" value="InterPro"/>
</dbReference>
<dbReference type="GO" id="GO:0005524">
    <property type="term" value="F:ATP binding"/>
    <property type="evidence" value="ECO:0007669"/>
    <property type="project" value="InterPro"/>
</dbReference>
<dbReference type="RefSeq" id="WP_075974405.1">
    <property type="nucleotide sequence ID" value="NZ_MKQR01000009.1"/>
</dbReference>
<gene>
    <name evidence="2" type="ORF">BJP25_14495</name>
</gene>
<accession>A0A1Q9LNA7</accession>
<comment type="caution">
    <text evidence="2">The sequence shown here is derived from an EMBL/GenBank/DDBJ whole genome shotgun (WGS) entry which is preliminary data.</text>
</comment>
<keyword evidence="3" id="KW-1185">Reference proteome</keyword>
<evidence type="ECO:0000313" key="3">
    <source>
        <dbReference type="Proteomes" id="UP000186040"/>
    </source>
</evidence>
<protein>
    <recommendedName>
        <fullName evidence="1">Protein kinase domain-containing protein</fullName>
    </recommendedName>
</protein>
<dbReference type="InterPro" id="IPR000719">
    <property type="entry name" value="Prot_kinase_dom"/>
</dbReference>